<name>A0A502LR66_HAEHA</name>
<protein>
    <submittedName>
        <fullName evidence="1">DUF4145 domain-containing protein</fullName>
    </submittedName>
</protein>
<dbReference type="AlphaFoldDB" id="A0A502LR66"/>
<sequence>MVGCGDEVGVINLGGVMEEKYTKASLQIINDIFYVKGLSIRGRITLIRQYTEILCRILLEEKGHLRLANFEKKLNMVLPNAHFKDELFQHVKNITNLGNSATHLEVDLAEVDEQDQKSAINSLNFIISYLFINYFSKYRFGINEHSMSIFSLLPPFIRVNVLTHLYEKDKENVAIMYKLPLAILKSEGMTMAIKWIEDNKELLSKTPWGPYNMYEFNLNKIQYLNESQPNGFTPLYSSFEEALGYYNSKIERYRDDDKQDIRELIKLTDFIYVGRMPEKYDLSRLDDYLLHRFTILP</sequence>
<dbReference type="EMBL" id="SDPB01000020">
    <property type="protein sequence ID" value="TPH21747.1"/>
    <property type="molecule type" value="Genomic_DNA"/>
</dbReference>
<evidence type="ECO:0000313" key="1">
    <source>
        <dbReference type="EMBL" id="TPH21747.1"/>
    </source>
</evidence>
<dbReference type="Proteomes" id="UP000316888">
    <property type="component" value="Unassembled WGS sequence"/>
</dbReference>
<proteinExistence type="predicted"/>
<organism evidence="1 2">
    <name type="scientific">Haemophilus haemolyticus</name>
    <dbReference type="NCBI Taxonomy" id="726"/>
    <lineage>
        <taxon>Bacteria</taxon>
        <taxon>Pseudomonadati</taxon>
        <taxon>Pseudomonadota</taxon>
        <taxon>Gammaproteobacteria</taxon>
        <taxon>Pasteurellales</taxon>
        <taxon>Pasteurellaceae</taxon>
        <taxon>Haemophilus</taxon>
    </lineage>
</organism>
<comment type="caution">
    <text evidence="1">The sequence shown here is derived from an EMBL/GenBank/DDBJ whole genome shotgun (WGS) entry which is preliminary data.</text>
</comment>
<gene>
    <name evidence="1" type="ORF">EUX48_07075</name>
</gene>
<accession>A0A502LR66</accession>
<evidence type="ECO:0000313" key="2">
    <source>
        <dbReference type="Proteomes" id="UP000316888"/>
    </source>
</evidence>
<reference evidence="1 2" key="1">
    <citation type="submission" date="2019-01" db="EMBL/GenBank/DDBJ databases">
        <title>Comparative genomic analysis identifies haemin-independent Haemophilus haemolyticus: a formal re-classification of Haemophilus intermedius.</title>
        <authorList>
            <person name="Harris T.M."/>
            <person name="Price E.P."/>
            <person name="Sarovich D.S."/>
            <person name="Norskov-Lauritsen N."/>
            <person name="Beissbarth J."/>
            <person name="Chang A.B."/>
            <person name="Smith-Vaughan H.C."/>
        </authorList>
    </citation>
    <scope>NUCLEOTIDE SEQUENCE [LARGE SCALE GENOMIC DNA]</scope>
    <source>
        <strain evidence="1 2">60824 B Hi-4</strain>
    </source>
</reference>